<keyword evidence="14" id="KW-0732">Signal</keyword>
<evidence type="ECO:0000256" key="1">
    <source>
        <dbReference type="ARBA" id="ARBA00000632"/>
    </source>
</evidence>
<dbReference type="EMBL" id="CDMC01000026">
    <property type="protein sequence ID" value="CEL11480.1"/>
    <property type="molecule type" value="Genomic_DNA"/>
</dbReference>
<dbReference type="SUPFAM" id="SSF51445">
    <property type="entry name" value="(Trans)glycosidases"/>
    <property type="match status" value="1"/>
</dbReference>
<evidence type="ECO:0000256" key="6">
    <source>
        <dbReference type="ARBA" id="ARBA00022529"/>
    </source>
</evidence>
<dbReference type="GO" id="GO:0031640">
    <property type="term" value="P:killing of cells of another organism"/>
    <property type="evidence" value="ECO:0007669"/>
    <property type="project" value="UniProtKB-KW"/>
</dbReference>
<dbReference type="PROSITE" id="PS51904">
    <property type="entry name" value="GLYCOSYL_HYDROL_F25_2"/>
    <property type="match status" value="1"/>
</dbReference>
<evidence type="ECO:0000256" key="10">
    <source>
        <dbReference type="ARBA" id="ARBA00023295"/>
    </source>
</evidence>
<dbReference type="GO" id="GO:0005576">
    <property type="term" value="C:extracellular region"/>
    <property type="evidence" value="ECO:0007669"/>
    <property type="project" value="UniProtKB-SubCell"/>
</dbReference>
<keyword evidence="7" id="KW-0081">Bacteriolytic enzyme</keyword>
<sequence length="241" mass="26112">MRLQTLLWLLPALVSSSSALFTSIPPAAQNGTQGIDLFEIHLPVIWSAAAASGVEFVIVKTTEGANYRNLRALLQTAHAKKANRITGAVHFAKARESSGADQANFFLAHGGNWTSSDGKTLPGVLEMEGNIAGKLCHNMNATEITDWMWDFSDTYKAATGRAPMLFLSADWWEKCAGGDESFAKEHPLWLANWADEPGPLPKGWGEAKIWQYAGLSKNGGEANVFFGSVEQLRAFARGTGK</sequence>
<dbReference type="Gene3D" id="3.20.20.80">
    <property type="entry name" value="Glycosidases"/>
    <property type="match status" value="1"/>
</dbReference>
<dbReference type="GO" id="GO:0009253">
    <property type="term" value="P:peptidoglycan catabolic process"/>
    <property type="evidence" value="ECO:0007669"/>
    <property type="project" value="InterPro"/>
</dbReference>
<evidence type="ECO:0000256" key="14">
    <source>
        <dbReference type="SAM" id="SignalP"/>
    </source>
</evidence>
<evidence type="ECO:0000256" key="7">
    <source>
        <dbReference type="ARBA" id="ARBA00022638"/>
    </source>
</evidence>
<dbReference type="OrthoDB" id="6590422at2759"/>
<dbReference type="GO" id="GO:0003796">
    <property type="term" value="F:lysozyme activity"/>
    <property type="evidence" value="ECO:0007669"/>
    <property type="project" value="UniProtKB-EC"/>
</dbReference>
<evidence type="ECO:0000256" key="12">
    <source>
        <dbReference type="ARBA" id="ARBA00073159"/>
    </source>
</evidence>
<feature type="chain" id="PRO_5006857975" description="N,O-diacetylmuramidase" evidence="14">
    <location>
        <begin position="20"/>
        <end position="241"/>
    </location>
</feature>
<keyword evidence="5" id="KW-0964">Secreted</keyword>
<reference evidence="16" key="1">
    <citation type="journal article" date="2016" name="Genome Announc.">
        <title>Draft genome sequences of fungus Aspergillus calidoustus.</title>
        <authorList>
            <person name="Horn F."/>
            <person name="Linde J."/>
            <person name="Mattern D.J."/>
            <person name="Walther G."/>
            <person name="Guthke R."/>
            <person name="Scherlach K."/>
            <person name="Martin K."/>
            <person name="Brakhage A.A."/>
            <person name="Petzke L."/>
            <person name="Valiante V."/>
        </authorList>
    </citation>
    <scope>NUCLEOTIDE SEQUENCE [LARGE SCALE GENOMIC DNA]</scope>
    <source>
        <strain evidence="16">SF006504</strain>
    </source>
</reference>
<keyword evidence="16" id="KW-1185">Reference proteome</keyword>
<evidence type="ECO:0000256" key="11">
    <source>
        <dbReference type="ARBA" id="ARBA00055588"/>
    </source>
</evidence>
<comment type="function">
    <text evidence="11">This enzyme has both lysozyme (acetylmuramidase) and diacetylmuramidase activities.</text>
</comment>
<evidence type="ECO:0000313" key="16">
    <source>
        <dbReference type="Proteomes" id="UP000054771"/>
    </source>
</evidence>
<dbReference type="PANTHER" id="PTHR34135:SF4">
    <property type="entry name" value="GLYCOSYL HYDROLASE, PUTATIVE (AFU_ORTHOLOGUE AFUA_4G14420)-RELATED"/>
    <property type="match status" value="1"/>
</dbReference>
<dbReference type="FunFam" id="3.20.20.80:FF:000060">
    <property type="entry name" value="Lysozyme M1"/>
    <property type="match status" value="1"/>
</dbReference>
<comment type="subcellular location">
    <subcellularLocation>
        <location evidence="2">Secreted</location>
    </subcellularLocation>
</comment>
<proteinExistence type="inferred from homology"/>
<dbReference type="GO" id="GO:0042742">
    <property type="term" value="P:defense response to bacterium"/>
    <property type="evidence" value="ECO:0007669"/>
    <property type="project" value="UniProtKB-KW"/>
</dbReference>
<comment type="catalytic activity">
    <reaction evidence="1">
        <text>Hydrolysis of (1-&gt;4)-beta-linkages between N-acetylmuramic acid and N-acetyl-D-glucosamine residues in a peptidoglycan and between N-acetyl-D-glucosamine residues in chitodextrins.</text>
        <dbReference type="EC" id="3.2.1.17"/>
    </reaction>
</comment>
<evidence type="ECO:0000256" key="3">
    <source>
        <dbReference type="ARBA" id="ARBA00010646"/>
    </source>
</evidence>
<name>A0A0U5GKL6_ASPCI</name>
<evidence type="ECO:0000256" key="2">
    <source>
        <dbReference type="ARBA" id="ARBA00004613"/>
    </source>
</evidence>
<evidence type="ECO:0000256" key="5">
    <source>
        <dbReference type="ARBA" id="ARBA00022525"/>
    </source>
</evidence>
<evidence type="ECO:0000256" key="8">
    <source>
        <dbReference type="ARBA" id="ARBA00022801"/>
    </source>
</evidence>
<dbReference type="OMA" id="HLPVNWK"/>
<evidence type="ECO:0000256" key="13">
    <source>
        <dbReference type="ARBA" id="ARBA00075474"/>
    </source>
</evidence>
<organism evidence="15 16">
    <name type="scientific">Aspergillus calidoustus</name>
    <dbReference type="NCBI Taxonomy" id="454130"/>
    <lineage>
        <taxon>Eukaryota</taxon>
        <taxon>Fungi</taxon>
        <taxon>Dikarya</taxon>
        <taxon>Ascomycota</taxon>
        <taxon>Pezizomycotina</taxon>
        <taxon>Eurotiomycetes</taxon>
        <taxon>Eurotiomycetidae</taxon>
        <taxon>Eurotiales</taxon>
        <taxon>Aspergillaceae</taxon>
        <taxon>Aspergillus</taxon>
        <taxon>Aspergillus subgen. Nidulantes</taxon>
    </lineage>
</organism>
<dbReference type="GO" id="GO:0016052">
    <property type="term" value="P:carbohydrate catabolic process"/>
    <property type="evidence" value="ECO:0007669"/>
    <property type="project" value="TreeGrafter"/>
</dbReference>
<dbReference type="Proteomes" id="UP000054771">
    <property type="component" value="Unassembled WGS sequence"/>
</dbReference>
<dbReference type="GO" id="GO:0016998">
    <property type="term" value="P:cell wall macromolecule catabolic process"/>
    <property type="evidence" value="ECO:0007669"/>
    <property type="project" value="InterPro"/>
</dbReference>
<dbReference type="InterPro" id="IPR002053">
    <property type="entry name" value="Glyco_hydro_25"/>
</dbReference>
<accession>A0A0U5GKL6</accession>
<dbReference type="InterPro" id="IPR017853">
    <property type="entry name" value="GH"/>
</dbReference>
<keyword evidence="6" id="KW-0929">Antimicrobial</keyword>
<dbReference type="SMART" id="SM00641">
    <property type="entry name" value="Glyco_25"/>
    <property type="match status" value="1"/>
</dbReference>
<evidence type="ECO:0000256" key="9">
    <source>
        <dbReference type="ARBA" id="ARBA00023157"/>
    </source>
</evidence>
<protein>
    <recommendedName>
        <fullName evidence="12">N,O-diacetylmuramidase</fullName>
        <ecNumber evidence="4">3.2.1.17</ecNumber>
    </recommendedName>
    <alternativeName>
        <fullName evidence="13">Lysozyme CH</fullName>
    </alternativeName>
</protein>
<dbReference type="AlphaFoldDB" id="A0A0U5GKL6"/>
<dbReference type="Pfam" id="PF01183">
    <property type="entry name" value="Glyco_hydro_25"/>
    <property type="match status" value="1"/>
</dbReference>
<dbReference type="STRING" id="454130.A0A0U5GKL6"/>
<evidence type="ECO:0000256" key="4">
    <source>
        <dbReference type="ARBA" id="ARBA00012732"/>
    </source>
</evidence>
<evidence type="ECO:0000313" key="15">
    <source>
        <dbReference type="EMBL" id="CEL11480.1"/>
    </source>
</evidence>
<comment type="similarity">
    <text evidence="3">Belongs to the glycosyl hydrolase 25 family.</text>
</comment>
<gene>
    <name evidence="15" type="ORF">ASPCAL14582</name>
</gene>
<feature type="signal peptide" evidence="14">
    <location>
        <begin position="1"/>
        <end position="19"/>
    </location>
</feature>
<dbReference type="InterPro" id="IPR018077">
    <property type="entry name" value="Glyco_hydro_fam25_subgr"/>
</dbReference>
<keyword evidence="8" id="KW-0378">Hydrolase</keyword>
<dbReference type="PANTHER" id="PTHR34135">
    <property type="entry name" value="LYSOZYME"/>
    <property type="match status" value="1"/>
</dbReference>
<keyword evidence="9" id="KW-1015">Disulfide bond</keyword>
<dbReference type="EC" id="3.2.1.17" evidence="4"/>
<keyword evidence="10" id="KW-0326">Glycosidase</keyword>